<evidence type="ECO:0000313" key="2">
    <source>
        <dbReference type="EMBL" id="MFC5466829.1"/>
    </source>
</evidence>
<reference evidence="3" key="1">
    <citation type="journal article" date="2019" name="Int. J. Syst. Evol. Microbiol.">
        <title>The Global Catalogue of Microorganisms (GCM) 10K type strain sequencing project: providing services to taxonomists for standard genome sequencing and annotation.</title>
        <authorList>
            <consortium name="The Broad Institute Genomics Platform"/>
            <consortium name="The Broad Institute Genome Sequencing Center for Infectious Disease"/>
            <person name="Wu L."/>
            <person name="Ma J."/>
        </authorList>
    </citation>
    <scope>NUCLEOTIDE SEQUENCE [LARGE SCALE GENOMIC DNA]</scope>
    <source>
        <strain evidence="3">CGMCC 1.12237</strain>
    </source>
</reference>
<name>A0ABW0LLQ9_9BACI</name>
<dbReference type="RefSeq" id="WP_382355383.1">
    <property type="nucleotide sequence ID" value="NZ_JBHSMC010000039.1"/>
</dbReference>
<dbReference type="PROSITE" id="PS51257">
    <property type="entry name" value="PROKAR_LIPOPROTEIN"/>
    <property type="match status" value="1"/>
</dbReference>
<sequence length="293" mass="32642">MKRINLFIISLLAVLLISACGSTSDNKDATAGKESNNKSEVAEVVDEKEEIEIPFNLEDFVVDITPNGNINSADGVEFAFTVQNNSPIPVREFSADVKFELEDGQSMIDTVEIYTTILAGETVGDSTENIYPEPASLIKSYEVIAYDIIDEGGLLYEVDLQLNTIDISNHAFWDITEELPFNIEDFTIEITPNGQINSAGGVELAYEIQNNFDIPVKEIRFDVLMEFENGIKQVESISQDNTLMNGENIKDSDRVYPEPASKMKSYKVIGYQIKDKDNNGYDVDTQLGIVEAY</sequence>
<evidence type="ECO:0000256" key="1">
    <source>
        <dbReference type="SAM" id="SignalP"/>
    </source>
</evidence>
<comment type="caution">
    <text evidence="2">The sequence shown here is derived from an EMBL/GenBank/DDBJ whole genome shotgun (WGS) entry which is preliminary data.</text>
</comment>
<accession>A0ABW0LLQ9</accession>
<feature type="chain" id="PRO_5045417615" evidence="1">
    <location>
        <begin position="25"/>
        <end position="293"/>
    </location>
</feature>
<dbReference type="Proteomes" id="UP001596147">
    <property type="component" value="Unassembled WGS sequence"/>
</dbReference>
<dbReference type="EMBL" id="JBHSMC010000039">
    <property type="protein sequence ID" value="MFC5466829.1"/>
    <property type="molecule type" value="Genomic_DNA"/>
</dbReference>
<protein>
    <submittedName>
        <fullName evidence="2">Uncharacterized protein</fullName>
    </submittedName>
</protein>
<organism evidence="2 3">
    <name type="scientific">Lederbergia graminis</name>
    <dbReference type="NCBI Taxonomy" id="735518"/>
    <lineage>
        <taxon>Bacteria</taxon>
        <taxon>Bacillati</taxon>
        <taxon>Bacillota</taxon>
        <taxon>Bacilli</taxon>
        <taxon>Bacillales</taxon>
        <taxon>Bacillaceae</taxon>
        <taxon>Lederbergia</taxon>
    </lineage>
</organism>
<evidence type="ECO:0000313" key="3">
    <source>
        <dbReference type="Proteomes" id="UP001596147"/>
    </source>
</evidence>
<feature type="signal peptide" evidence="1">
    <location>
        <begin position="1"/>
        <end position="24"/>
    </location>
</feature>
<keyword evidence="1" id="KW-0732">Signal</keyword>
<proteinExistence type="predicted"/>
<keyword evidence="3" id="KW-1185">Reference proteome</keyword>
<gene>
    <name evidence="2" type="ORF">ACFPM4_19070</name>
</gene>